<accession>A0A485M6A0</accession>
<keyword evidence="1" id="KW-0175">Coiled coil</keyword>
<evidence type="ECO:0008006" key="3">
    <source>
        <dbReference type="Google" id="ProtNLM"/>
    </source>
</evidence>
<name>A0A485M6A0_9ZZZZ</name>
<organism evidence="2">
    <name type="scientific">anaerobic digester metagenome</name>
    <dbReference type="NCBI Taxonomy" id="1263854"/>
    <lineage>
        <taxon>unclassified sequences</taxon>
        <taxon>metagenomes</taxon>
        <taxon>ecological metagenomes</taxon>
    </lineage>
</organism>
<evidence type="ECO:0000313" key="2">
    <source>
        <dbReference type="EMBL" id="VFU18817.1"/>
    </source>
</evidence>
<protein>
    <recommendedName>
        <fullName evidence="3">ATPase</fullName>
    </recommendedName>
</protein>
<dbReference type="AlphaFoldDB" id="A0A485M6A0"/>
<reference evidence="2" key="1">
    <citation type="submission" date="2019-03" db="EMBL/GenBank/DDBJ databases">
        <authorList>
            <person name="Hao L."/>
        </authorList>
    </citation>
    <scope>NUCLEOTIDE SEQUENCE</scope>
</reference>
<dbReference type="EMBL" id="CAADRN010000361">
    <property type="protein sequence ID" value="VFU18817.1"/>
    <property type="molecule type" value="Genomic_DNA"/>
</dbReference>
<proteinExistence type="predicted"/>
<gene>
    <name evidence="2" type="ORF">SCFA_60004</name>
</gene>
<feature type="coiled-coil region" evidence="1">
    <location>
        <begin position="66"/>
        <end position="93"/>
    </location>
</feature>
<dbReference type="SUPFAM" id="SSF47162">
    <property type="entry name" value="Apolipoprotein"/>
    <property type="match status" value="1"/>
</dbReference>
<sequence length="148" mass="17032">MDLLSALNELEELIENSGKVPLTRKVMVNEDSILDLLDRIRTTIPEEIRQAKWIIQEREKVMSDSQKEAMRIMENAQKQVEKQAEDSEVARKAKVVAEEIIAKAEQTAQEMREGARIYADEILGALQDRLNKINQQIEQGRSELRAMK</sequence>
<evidence type="ECO:0000256" key="1">
    <source>
        <dbReference type="SAM" id="Coils"/>
    </source>
</evidence>